<keyword evidence="1" id="KW-0614">Plasmid</keyword>
<organism evidence="1 2">
    <name type="scientific">Bacillus thuringiensis</name>
    <dbReference type="NCBI Taxonomy" id="1428"/>
    <lineage>
        <taxon>Bacteria</taxon>
        <taxon>Bacillati</taxon>
        <taxon>Bacillota</taxon>
        <taxon>Bacilli</taxon>
        <taxon>Bacillales</taxon>
        <taxon>Bacillaceae</taxon>
        <taxon>Bacillus</taxon>
        <taxon>Bacillus cereus group</taxon>
    </lineage>
</organism>
<dbReference type="InterPro" id="IPR036388">
    <property type="entry name" value="WH-like_DNA-bd_sf"/>
</dbReference>
<evidence type="ECO:0000313" key="1">
    <source>
        <dbReference type="EMBL" id="ARP61706.1"/>
    </source>
</evidence>
<accession>A0A1W6WYU5</accession>
<geneLocation type="plasmid" evidence="1 2">
    <name>poh3</name>
</geneLocation>
<reference evidence="1 2" key="1">
    <citation type="submission" date="2017-04" db="EMBL/GenBank/DDBJ databases">
        <title>Complete Genome Sequence of Bacillus thuringiensis type Strain ATCC 10792.</title>
        <authorList>
            <person name="Oh D.-H."/>
            <person name="Park B.-J."/>
            <person name="Shuai W."/>
            <person name="Chelliah R."/>
        </authorList>
    </citation>
    <scope>NUCLEOTIDE SEQUENCE [LARGE SCALE GENOMIC DNA]</scope>
    <source>
        <strain evidence="1 2">ATCC 10792</strain>
        <plasmid evidence="1 2">poh3</plasmid>
    </source>
</reference>
<protein>
    <submittedName>
        <fullName evidence="1">Uncharacterized protein</fullName>
    </submittedName>
</protein>
<dbReference type="Proteomes" id="UP000194143">
    <property type="component" value="Plasmid poh3"/>
</dbReference>
<dbReference type="GeneID" id="67469764"/>
<dbReference type="SMR" id="A0A1W6WYU5"/>
<dbReference type="EMBL" id="CP021064">
    <property type="protein sequence ID" value="ARP61706.1"/>
    <property type="molecule type" value="Genomic_DNA"/>
</dbReference>
<dbReference type="AlphaFoldDB" id="A0A1W6WYU5"/>
<gene>
    <name evidence="1" type="ORF">CAB88_32395</name>
</gene>
<dbReference type="RefSeq" id="WP_000611898.1">
    <property type="nucleotide sequence ID" value="NZ_CP021064.1"/>
</dbReference>
<dbReference type="Gene3D" id="1.10.10.10">
    <property type="entry name" value="Winged helix-like DNA-binding domain superfamily/Winged helix DNA-binding domain"/>
    <property type="match status" value="1"/>
</dbReference>
<sequence>MIPEISSLLTKHYIKAGFTAEEYIVLNAYLNHSKVFQDKHNLDEVAEMTGKTLNEIQDILENLLKKELINMDPEKETIDLLTLHNRLHELDFEAKTINKRIFDSINDSRHFSSDPYYQHFGQVTLVPFTDGGIGVTSGTNRLYGDLMWSRNDMEKLANEILDLVEKIDQTRIDEYNNDLKEKRRIEREQQRIAYEERKAQREQPVKPKHGYVVLIRLYPSGHYKFTYTVSADLNGKINRLKEEYGNNVEIVHSVETYDTLKFYHQFAKKQFSNRLIEKTLYQLTEEDVQFFKDEKYPANAMDWLEGSRVK</sequence>
<proteinExistence type="predicted"/>
<name>A0A1W6WYU5_BACTU</name>
<keyword evidence="2" id="KW-1185">Reference proteome</keyword>
<evidence type="ECO:0000313" key="2">
    <source>
        <dbReference type="Proteomes" id="UP000194143"/>
    </source>
</evidence>